<name>A0A2U2MPV5_9BIFI</name>
<comment type="caution">
    <text evidence="2">The sequence shown here is derived from an EMBL/GenBank/DDBJ whole genome shotgun (WGS) entry which is preliminary data.</text>
</comment>
<evidence type="ECO:0000256" key="1">
    <source>
        <dbReference type="SAM" id="MobiDB-lite"/>
    </source>
</evidence>
<proteinExistence type="predicted"/>
<organism evidence="2 4">
    <name type="scientific">Bifidobacterium catulorum</name>
    <dbReference type="NCBI Taxonomy" id="1630173"/>
    <lineage>
        <taxon>Bacteria</taxon>
        <taxon>Bacillati</taxon>
        <taxon>Actinomycetota</taxon>
        <taxon>Actinomycetes</taxon>
        <taxon>Bifidobacteriales</taxon>
        <taxon>Bifidobacteriaceae</taxon>
        <taxon>Bifidobacterium</taxon>
    </lineage>
</organism>
<dbReference type="EMBL" id="QFFN01000046">
    <property type="protein sequence ID" value="PWG59020.1"/>
    <property type="molecule type" value="Genomic_DNA"/>
</dbReference>
<keyword evidence="4" id="KW-1185">Reference proteome</keyword>
<feature type="non-terminal residue" evidence="2">
    <location>
        <position position="1"/>
    </location>
</feature>
<dbReference type="EMBL" id="QFFN01000071">
    <property type="protein sequence ID" value="PWG58884.1"/>
    <property type="molecule type" value="Genomic_DNA"/>
</dbReference>
<evidence type="ECO:0000313" key="2">
    <source>
        <dbReference type="EMBL" id="PWG58884.1"/>
    </source>
</evidence>
<reference evidence="2 4" key="1">
    <citation type="journal article" date="2018" name="Int. J. Syst. Evol. Microbiol.">
        <title>Bifidobacterium catulorum sp. nov., a novel taxon from the faeces of the baby common marmoset (Callithrix jacchus).</title>
        <authorList>
            <person name="Modesto M."/>
            <person name="Michelini S."/>
            <person name="Oki K."/>
            <person name="Biavati B."/>
            <person name="Watanabe K."/>
            <person name="Mattarelli P."/>
        </authorList>
    </citation>
    <scope>NUCLEOTIDE SEQUENCE [LARGE SCALE GENOMIC DNA]</scope>
    <source>
        <strain evidence="2 4">MRM 8.19</strain>
    </source>
</reference>
<sequence>YVAPTAPGNGCEMNLETTEKYLHKD</sequence>
<dbReference type="Proteomes" id="UP000245753">
    <property type="component" value="Unassembled WGS sequence"/>
</dbReference>
<dbReference type="AlphaFoldDB" id="A0A2U2MPV5"/>
<gene>
    <name evidence="3" type="ORF">DF200_09855</name>
    <name evidence="2" type="ORF">DF200_10515</name>
</gene>
<evidence type="ECO:0000313" key="3">
    <source>
        <dbReference type="EMBL" id="PWG59020.1"/>
    </source>
</evidence>
<protein>
    <submittedName>
        <fullName evidence="2">Mandelate racemase</fullName>
    </submittedName>
</protein>
<feature type="region of interest" description="Disordered" evidence="1">
    <location>
        <begin position="1"/>
        <end position="25"/>
    </location>
</feature>
<accession>A0A2U2MPV5</accession>
<evidence type="ECO:0000313" key="4">
    <source>
        <dbReference type="Proteomes" id="UP000245753"/>
    </source>
</evidence>